<gene>
    <name evidence="3" type="ORF">SAMN05192534_1296</name>
</gene>
<dbReference type="GO" id="GO:0019380">
    <property type="term" value="P:3-phenylpropionate catabolic process"/>
    <property type="evidence" value="ECO:0007669"/>
    <property type="project" value="TreeGrafter"/>
</dbReference>
<dbReference type="InterPro" id="IPR000391">
    <property type="entry name" value="Rng_hydr_dOase-bsu"/>
</dbReference>
<protein>
    <submittedName>
        <fullName evidence="3">Benzoate/toluate 1,2-dioxygenase beta subunit</fullName>
    </submittedName>
</protein>
<dbReference type="CDD" id="cd00667">
    <property type="entry name" value="ring_hydroxylating_dioxygenases_beta"/>
    <property type="match status" value="1"/>
</dbReference>
<accession>A0A1G8J4H2</accession>
<evidence type="ECO:0000256" key="1">
    <source>
        <dbReference type="ARBA" id="ARBA00009570"/>
    </source>
</evidence>
<dbReference type="Pfam" id="PF00866">
    <property type="entry name" value="Ring_hydroxyl_B"/>
    <property type="match status" value="1"/>
</dbReference>
<organism evidence="3 4">
    <name type="scientific">Alteribacillus persepolensis</name>
    <dbReference type="NCBI Taxonomy" id="568899"/>
    <lineage>
        <taxon>Bacteria</taxon>
        <taxon>Bacillati</taxon>
        <taxon>Bacillota</taxon>
        <taxon>Bacilli</taxon>
        <taxon>Bacillales</taxon>
        <taxon>Bacillaceae</taxon>
        <taxon>Alteribacillus</taxon>
    </lineage>
</organism>
<dbReference type="SUPFAM" id="SSF54427">
    <property type="entry name" value="NTF2-like"/>
    <property type="match status" value="1"/>
</dbReference>
<dbReference type="PANTHER" id="PTHR41534">
    <property type="entry name" value="BLR3401 PROTEIN"/>
    <property type="match status" value="1"/>
</dbReference>
<keyword evidence="3" id="KW-0223">Dioxygenase</keyword>
<dbReference type="InterPro" id="IPR032710">
    <property type="entry name" value="NTF2-like_dom_sf"/>
</dbReference>
<sequence length="194" mass="22826">MTEIENTSFTSFYVTAQFYENVLADVKKLESDFSFLPIERKEEAERILFKEARLLDELRLEEWLSLYSRKCLYWVPATPGGGDPRKEVSLAFDDRRRLEDRVYRIRTGYAYSQLPLSRTRRMITNIEAAEGSSEQELLVRSNFCIHEFRVGELRSFAGWTGYKLQKEDEGWKISLKMVNLIDADQAHKNLTFML</sequence>
<dbReference type="EMBL" id="FNDK01000029">
    <property type="protein sequence ID" value="SDI25953.1"/>
    <property type="molecule type" value="Genomic_DNA"/>
</dbReference>
<dbReference type="Proteomes" id="UP000199163">
    <property type="component" value="Unassembled WGS sequence"/>
</dbReference>
<dbReference type="GO" id="GO:0051213">
    <property type="term" value="F:dioxygenase activity"/>
    <property type="evidence" value="ECO:0007669"/>
    <property type="project" value="UniProtKB-KW"/>
</dbReference>
<name>A0A1G8J4H2_9BACI</name>
<comment type="similarity">
    <text evidence="1">Belongs to the bacterial ring-hydroxylating dioxygenase beta subunit family.</text>
</comment>
<dbReference type="AlphaFoldDB" id="A0A1G8J4H2"/>
<dbReference type="Gene3D" id="3.10.450.50">
    <property type="match status" value="1"/>
</dbReference>
<evidence type="ECO:0000313" key="3">
    <source>
        <dbReference type="EMBL" id="SDI25953.1"/>
    </source>
</evidence>
<dbReference type="PANTHER" id="PTHR41534:SF2">
    <property type="entry name" value="3-PHENYLPROPIONATE_CINNAMIC ACID DIOXYGENASE SUBUNIT BETA"/>
    <property type="match status" value="1"/>
</dbReference>
<keyword evidence="4" id="KW-1185">Reference proteome</keyword>
<evidence type="ECO:0000313" key="4">
    <source>
        <dbReference type="Proteomes" id="UP000199163"/>
    </source>
</evidence>
<reference evidence="3 4" key="1">
    <citation type="submission" date="2016-10" db="EMBL/GenBank/DDBJ databases">
        <authorList>
            <person name="de Groot N.N."/>
        </authorList>
    </citation>
    <scope>NUCLEOTIDE SEQUENCE [LARGE SCALE GENOMIC DNA]</scope>
    <source>
        <strain evidence="3 4">DSM 21632</strain>
    </source>
</reference>
<dbReference type="STRING" id="568899.SAMN05192534_1296"/>
<dbReference type="RefSeq" id="WP_245705294.1">
    <property type="nucleotide sequence ID" value="NZ_FNDK01000029.1"/>
</dbReference>
<evidence type="ECO:0000256" key="2">
    <source>
        <dbReference type="ARBA" id="ARBA00023002"/>
    </source>
</evidence>
<keyword evidence="2" id="KW-0560">Oxidoreductase</keyword>
<proteinExistence type="inferred from homology"/>